<keyword evidence="8" id="KW-1003">Cell membrane</keyword>
<dbReference type="EC" id="2.7.7.41" evidence="6"/>
<dbReference type="EMBL" id="WHOD01000045">
    <property type="protein sequence ID" value="NOU93397.1"/>
    <property type="molecule type" value="Genomic_DNA"/>
</dbReference>
<dbReference type="PANTHER" id="PTHR46382:SF1">
    <property type="entry name" value="PHOSPHATIDATE CYTIDYLYLTRANSFERASE"/>
    <property type="match status" value="1"/>
</dbReference>
<feature type="transmembrane region" description="Helical" evidence="24">
    <location>
        <begin position="106"/>
        <end position="124"/>
    </location>
</feature>
<evidence type="ECO:0000256" key="10">
    <source>
        <dbReference type="ARBA" id="ARBA00022679"/>
    </source>
</evidence>
<evidence type="ECO:0000256" key="24">
    <source>
        <dbReference type="SAM" id="Phobius"/>
    </source>
</evidence>
<comment type="similarity">
    <text evidence="5">Belongs to the CDS family.</text>
</comment>
<evidence type="ECO:0000256" key="20">
    <source>
        <dbReference type="ARBA" id="ARBA00032253"/>
    </source>
</evidence>
<evidence type="ECO:0000256" key="18">
    <source>
        <dbReference type="ARBA" id="ARBA00029893"/>
    </source>
</evidence>
<dbReference type="GO" id="GO:0004605">
    <property type="term" value="F:phosphatidate cytidylyltransferase activity"/>
    <property type="evidence" value="ECO:0007669"/>
    <property type="project" value="UniProtKB-EC"/>
</dbReference>
<keyword evidence="12 25" id="KW-0548">Nucleotidyltransferase</keyword>
<dbReference type="GO" id="GO:0016024">
    <property type="term" value="P:CDP-diacylglycerol biosynthetic process"/>
    <property type="evidence" value="ECO:0007669"/>
    <property type="project" value="TreeGrafter"/>
</dbReference>
<evidence type="ECO:0000256" key="11">
    <source>
        <dbReference type="ARBA" id="ARBA00022692"/>
    </source>
</evidence>
<reference evidence="25" key="1">
    <citation type="submission" date="2019-10" db="EMBL/GenBank/DDBJ databases">
        <title>Description of Paenibacillus glebae sp. nov.</title>
        <authorList>
            <person name="Carlier A."/>
            <person name="Qi S."/>
        </authorList>
    </citation>
    <scope>NUCLEOTIDE SEQUENCE</scope>
    <source>
        <strain evidence="25">LMG 31456</strain>
    </source>
</reference>
<keyword evidence="10" id="KW-0808">Transferase</keyword>
<keyword evidence="9" id="KW-0444">Lipid biosynthesis</keyword>
<keyword evidence="14" id="KW-0443">Lipid metabolism</keyword>
<gene>
    <name evidence="25" type="ORF">GC093_09225</name>
</gene>
<keyword evidence="11 24" id="KW-0812">Transmembrane</keyword>
<comment type="caution">
    <text evidence="25">The sequence shown here is derived from an EMBL/GenBank/DDBJ whole genome shotgun (WGS) entry which is preliminary data.</text>
</comment>
<evidence type="ECO:0000256" key="21">
    <source>
        <dbReference type="ARBA" id="ARBA00032396"/>
    </source>
</evidence>
<evidence type="ECO:0000256" key="15">
    <source>
        <dbReference type="ARBA" id="ARBA00023136"/>
    </source>
</evidence>
<evidence type="ECO:0000256" key="12">
    <source>
        <dbReference type="ARBA" id="ARBA00022695"/>
    </source>
</evidence>
<evidence type="ECO:0000256" key="4">
    <source>
        <dbReference type="ARBA" id="ARBA00005189"/>
    </source>
</evidence>
<evidence type="ECO:0000256" key="14">
    <source>
        <dbReference type="ARBA" id="ARBA00023098"/>
    </source>
</evidence>
<evidence type="ECO:0000256" key="13">
    <source>
        <dbReference type="ARBA" id="ARBA00022989"/>
    </source>
</evidence>
<evidence type="ECO:0000256" key="17">
    <source>
        <dbReference type="ARBA" id="ARBA00023264"/>
    </source>
</evidence>
<protein>
    <recommendedName>
        <fullName evidence="7">Phosphatidate cytidylyltransferase</fullName>
        <ecNumber evidence="6">2.7.7.41</ecNumber>
    </recommendedName>
    <alternativeName>
        <fullName evidence="20">CDP-DAG synthase</fullName>
    </alternativeName>
    <alternativeName>
        <fullName evidence="22">CDP-DG synthase</fullName>
    </alternativeName>
    <alternativeName>
        <fullName evidence="18">CDP-diacylglycerol synthase</fullName>
    </alternativeName>
    <alternativeName>
        <fullName evidence="21">CDP-diglyceride pyrophosphorylase</fullName>
    </alternativeName>
    <alternativeName>
        <fullName evidence="23">CDP-diglyceride synthase</fullName>
    </alternativeName>
    <alternativeName>
        <fullName evidence="19">CTP:phosphatidate cytidylyltransferase</fullName>
    </alternativeName>
</protein>
<dbReference type="RefSeq" id="WP_171651591.1">
    <property type="nucleotide sequence ID" value="NZ_WHOD01000045.1"/>
</dbReference>
<accession>A0A972K220</accession>
<evidence type="ECO:0000256" key="16">
    <source>
        <dbReference type="ARBA" id="ARBA00023209"/>
    </source>
</evidence>
<comment type="pathway">
    <text evidence="3">Phospholipid metabolism; CDP-diacylglycerol biosynthesis; CDP-diacylglycerol from sn-glycerol 3-phosphate: step 3/3.</text>
</comment>
<evidence type="ECO:0000256" key="22">
    <source>
        <dbReference type="ARBA" id="ARBA00032743"/>
    </source>
</evidence>
<keyword evidence="26" id="KW-1185">Reference proteome</keyword>
<evidence type="ECO:0000256" key="3">
    <source>
        <dbReference type="ARBA" id="ARBA00005119"/>
    </source>
</evidence>
<evidence type="ECO:0000256" key="7">
    <source>
        <dbReference type="ARBA" id="ARBA00019373"/>
    </source>
</evidence>
<comment type="catalytic activity">
    <reaction evidence="1">
        <text>a 1,2-diacyl-sn-glycero-3-phosphate + CTP + H(+) = a CDP-1,2-diacyl-sn-glycerol + diphosphate</text>
        <dbReference type="Rhea" id="RHEA:16229"/>
        <dbReference type="ChEBI" id="CHEBI:15378"/>
        <dbReference type="ChEBI" id="CHEBI:33019"/>
        <dbReference type="ChEBI" id="CHEBI:37563"/>
        <dbReference type="ChEBI" id="CHEBI:58332"/>
        <dbReference type="ChEBI" id="CHEBI:58608"/>
        <dbReference type="EC" id="2.7.7.41"/>
    </reaction>
</comment>
<dbReference type="GO" id="GO:0005886">
    <property type="term" value="C:plasma membrane"/>
    <property type="evidence" value="ECO:0007669"/>
    <property type="project" value="UniProtKB-SubCell"/>
</dbReference>
<evidence type="ECO:0000256" key="8">
    <source>
        <dbReference type="ARBA" id="ARBA00022475"/>
    </source>
</evidence>
<evidence type="ECO:0000256" key="19">
    <source>
        <dbReference type="ARBA" id="ARBA00031825"/>
    </source>
</evidence>
<name>A0A972K220_9BACL</name>
<dbReference type="Proteomes" id="UP000641588">
    <property type="component" value="Unassembled WGS sequence"/>
</dbReference>
<dbReference type="Pfam" id="PF01148">
    <property type="entry name" value="CTP_transf_1"/>
    <property type="match status" value="1"/>
</dbReference>
<evidence type="ECO:0000256" key="2">
    <source>
        <dbReference type="ARBA" id="ARBA00004651"/>
    </source>
</evidence>
<comment type="subcellular location">
    <subcellularLocation>
        <location evidence="2">Cell membrane</location>
        <topology evidence="2">Multi-pass membrane protein</topology>
    </subcellularLocation>
</comment>
<keyword evidence="15 24" id="KW-0472">Membrane</keyword>
<feature type="transmembrane region" description="Helical" evidence="24">
    <location>
        <begin position="175"/>
        <end position="193"/>
    </location>
</feature>
<evidence type="ECO:0000256" key="6">
    <source>
        <dbReference type="ARBA" id="ARBA00012487"/>
    </source>
</evidence>
<evidence type="ECO:0000256" key="9">
    <source>
        <dbReference type="ARBA" id="ARBA00022516"/>
    </source>
</evidence>
<keyword evidence="17" id="KW-1208">Phospholipid metabolism</keyword>
<sequence>MKQRIITGITAGLAFFILLYLGSFWFTGLILILSLIGYNEFVRMNGLQIHKITNWVGYLAVGCLAFPWKAAGAYSFASLDHLPWLILFIMLCITVTSKNKVTIDDISMLFLGVVYIGIGFHYMIETRIMENGGIFWTLLVFFCIWATDSGAYFTGSAFGKHLLWPTISPKKSIEGAVGGIIISMAVAVIFSIIQPDMLSWRHALLLGFIIAIVGQMGDLIQSAYKRVKGIKDTGALLPGHGGVLDRVDSWLIVFPAVHLLSLIPHF</sequence>
<evidence type="ECO:0000313" key="26">
    <source>
        <dbReference type="Proteomes" id="UP000641588"/>
    </source>
</evidence>
<comment type="pathway">
    <text evidence="4">Lipid metabolism.</text>
</comment>
<feature type="transmembrane region" description="Helical" evidence="24">
    <location>
        <begin position="12"/>
        <end position="36"/>
    </location>
</feature>
<proteinExistence type="inferred from homology"/>
<dbReference type="PANTHER" id="PTHR46382">
    <property type="entry name" value="PHOSPHATIDATE CYTIDYLYLTRANSFERASE"/>
    <property type="match status" value="1"/>
</dbReference>
<evidence type="ECO:0000256" key="1">
    <source>
        <dbReference type="ARBA" id="ARBA00001698"/>
    </source>
</evidence>
<keyword evidence="16" id="KW-0594">Phospholipid biosynthesis</keyword>
<keyword evidence="13 24" id="KW-1133">Transmembrane helix</keyword>
<organism evidence="25 26">
    <name type="scientific">Paenibacillus foliorum</name>
    <dbReference type="NCBI Taxonomy" id="2654974"/>
    <lineage>
        <taxon>Bacteria</taxon>
        <taxon>Bacillati</taxon>
        <taxon>Bacillota</taxon>
        <taxon>Bacilli</taxon>
        <taxon>Bacillales</taxon>
        <taxon>Paenibacillaceae</taxon>
        <taxon>Paenibacillus</taxon>
    </lineage>
</organism>
<feature type="transmembrane region" description="Helical" evidence="24">
    <location>
        <begin position="136"/>
        <end position="154"/>
    </location>
</feature>
<feature type="transmembrane region" description="Helical" evidence="24">
    <location>
        <begin position="82"/>
        <end position="99"/>
    </location>
</feature>
<evidence type="ECO:0000256" key="23">
    <source>
        <dbReference type="ARBA" id="ARBA00033406"/>
    </source>
</evidence>
<evidence type="ECO:0000256" key="5">
    <source>
        <dbReference type="ARBA" id="ARBA00010185"/>
    </source>
</evidence>
<feature type="transmembrane region" description="Helical" evidence="24">
    <location>
        <begin position="199"/>
        <end position="220"/>
    </location>
</feature>
<evidence type="ECO:0000313" key="25">
    <source>
        <dbReference type="EMBL" id="NOU93397.1"/>
    </source>
</evidence>
<dbReference type="AlphaFoldDB" id="A0A972K220"/>